<evidence type="ECO:0000313" key="2">
    <source>
        <dbReference type="EMBL" id="DAC81087.1"/>
    </source>
</evidence>
<keyword evidence="1" id="KW-0472">Membrane</keyword>
<feature type="transmembrane region" description="Helical" evidence="1">
    <location>
        <begin position="96"/>
        <end position="116"/>
    </location>
</feature>
<keyword evidence="1" id="KW-1133">Transmembrane helix</keyword>
<feature type="transmembrane region" description="Helical" evidence="1">
    <location>
        <begin position="71"/>
        <end position="90"/>
    </location>
</feature>
<dbReference type="AlphaFoldDB" id="A0A6F9F0D7"/>
<protein>
    <recommendedName>
        <fullName evidence="3">DUF3021 family protein</fullName>
    </recommendedName>
</protein>
<evidence type="ECO:0008006" key="3">
    <source>
        <dbReference type="Google" id="ProtNLM"/>
    </source>
</evidence>
<feature type="transmembrane region" description="Helical" evidence="1">
    <location>
        <begin position="37"/>
        <end position="59"/>
    </location>
</feature>
<sequence length="135" mass="15992">MWNNLSNRFIHVTLGSIVWIMIITSFSNLNTEIPYLYIWRIILMGSIFGVVFGVIYYYLWNFSNINDICKVLLSSLSNFICIVTTVKLYSSTLFDMLMPFMIFIFIITLVLHYLIFKVYLRVQNIKLAKELEKLH</sequence>
<reference evidence="2" key="1">
    <citation type="journal article" date="2020" name="Antimicrob. Agents Chemother.">
        <title>The Novel Macrolide Resistance Genes mef(D), msr(F), and msr(H) Are Present on Resistance Islands in Macrococcus canis, Macrococcus caseolyticus, and Staphylococcus aureus.</title>
        <authorList>
            <person name="Schwendener S."/>
            <person name="Dona V."/>
            <person name="Perreten V."/>
        </authorList>
    </citation>
    <scope>NUCLEOTIDE SEQUENCE</scope>
    <source>
        <strain evidence="2">KM0218</strain>
    </source>
</reference>
<organism evidence="2">
    <name type="scientific">Macrococcoides canis</name>
    <dbReference type="NCBI Taxonomy" id="1855823"/>
    <lineage>
        <taxon>Bacteria</taxon>
        <taxon>Bacillati</taxon>
        <taxon>Bacillota</taxon>
        <taxon>Bacilli</taxon>
        <taxon>Bacillales</taxon>
        <taxon>Staphylococcaceae</taxon>
        <taxon>Macrococcoides</taxon>
    </lineage>
</organism>
<feature type="transmembrane region" description="Helical" evidence="1">
    <location>
        <begin position="12"/>
        <end position="31"/>
    </location>
</feature>
<accession>A0A6F9F0D7</accession>
<keyword evidence="1" id="KW-0812">Transmembrane</keyword>
<evidence type="ECO:0000256" key="1">
    <source>
        <dbReference type="SAM" id="Phobius"/>
    </source>
</evidence>
<proteinExistence type="predicted"/>
<name>A0A6F9F0D7_9STAP</name>
<dbReference type="EMBL" id="BK011995">
    <property type="protein sequence ID" value="DAC81087.1"/>
    <property type="molecule type" value="Genomic_DNA"/>
</dbReference>